<dbReference type="PRINTS" id="PR00412">
    <property type="entry name" value="EPOXHYDRLASE"/>
</dbReference>
<dbReference type="GO" id="GO:0016787">
    <property type="term" value="F:hydrolase activity"/>
    <property type="evidence" value="ECO:0007669"/>
    <property type="project" value="UniProtKB-KW"/>
</dbReference>
<sequence length="365" mass="39162">MRKINCGITPACSISQIAAESSAADRLWPKDAMTTLILLALSVVALFTAAGWVSCRLARRLEARYPPRGVFINANGVRMHALDLAPARPAAAARPTVLLLHGANLCCEDMRMSLGERLAQRLRVIIPDRPGQGYSVTGTGPVASPAYQVTLIREVLRDRNAGPLIVVGHSFGGLIALRYALDNPDTVAGLVLINPTTHPRPQGLPLFQRAAELLMKPLVTYTLLPPLSLAMMKRISARIFRPETPPADYAERSRLALALTAKRFAASLEEYAGLRDQLIDHVPRYAAIQVPTVIVAGTADPVVPPQVHAEALAQAVPQARLLRLNGAGHMAHHAHADTIAAEIERLADAVAGRTAPARAEAAERS</sequence>
<organism evidence="3 4">
    <name type="scientific">Rhodopseudomonas palustris (strain DX-1)</name>
    <dbReference type="NCBI Taxonomy" id="652103"/>
    <lineage>
        <taxon>Bacteria</taxon>
        <taxon>Pseudomonadati</taxon>
        <taxon>Pseudomonadota</taxon>
        <taxon>Alphaproteobacteria</taxon>
        <taxon>Hyphomicrobiales</taxon>
        <taxon>Nitrobacteraceae</taxon>
        <taxon>Rhodopseudomonas</taxon>
    </lineage>
</organism>
<dbReference type="InterPro" id="IPR000073">
    <property type="entry name" value="AB_hydrolase_1"/>
</dbReference>
<keyword evidence="1" id="KW-0812">Transmembrane</keyword>
<name>E6VHY0_RHOPX</name>
<protein>
    <submittedName>
        <fullName evidence="3">Alpha/beta hydrolase fold protein</fullName>
    </submittedName>
</protein>
<dbReference type="PANTHER" id="PTHR43798:SF33">
    <property type="entry name" value="HYDROLASE, PUTATIVE (AFU_ORTHOLOGUE AFUA_2G14860)-RELATED"/>
    <property type="match status" value="1"/>
</dbReference>
<dbReference type="KEGG" id="rpx:Rpdx1_3872"/>
<keyword evidence="3" id="KW-0378">Hydrolase</keyword>
<evidence type="ECO:0000259" key="2">
    <source>
        <dbReference type="Pfam" id="PF00561"/>
    </source>
</evidence>
<dbReference type="PANTHER" id="PTHR43798">
    <property type="entry name" value="MONOACYLGLYCEROL LIPASE"/>
    <property type="match status" value="1"/>
</dbReference>
<dbReference type="Gene3D" id="3.40.50.1820">
    <property type="entry name" value="alpha/beta hydrolase"/>
    <property type="match status" value="1"/>
</dbReference>
<dbReference type="GO" id="GO:0016020">
    <property type="term" value="C:membrane"/>
    <property type="evidence" value="ECO:0007669"/>
    <property type="project" value="TreeGrafter"/>
</dbReference>
<dbReference type="HOGENOM" id="CLU_020336_13_0_5"/>
<dbReference type="InterPro" id="IPR000639">
    <property type="entry name" value="Epox_hydrolase-like"/>
</dbReference>
<evidence type="ECO:0000313" key="4">
    <source>
        <dbReference type="Proteomes" id="UP000001402"/>
    </source>
</evidence>
<dbReference type="STRING" id="652103.Rpdx1_3872"/>
<proteinExistence type="predicted"/>
<feature type="domain" description="AB hydrolase-1" evidence="2">
    <location>
        <begin position="95"/>
        <end position="334"/>
    </location>
</feature>
<keyword evidence="1" id="KW-1133">Transmembrane helix</keyword>
<dbReference type="eggNOG" id="COG2267">
    <property type="taxonomic scope" value="Bacteria"/>
</dbReference>
<dbReference type="PRINTS" id="PR00111">
    <property type="entry name" value="ABHYDROLASE"/>
</dbReference>
<dbReference type="AlphaFoldDB" id="E6VHY0"/>
<dbReference type="SUPFAM" id="SSF53474">
    <property type="entry name" value="alpha/beta-Hydrolases"/>
    <property type="match status" value="1"/>
</dbReference>
<keyword evidence="1" id="KW-0472">Membrane</keyword>
<evidence type="ECO:0000313" key="3">
    <source>
        <dbReference type="EMBL" id="ADU45433.1"/>
    </source>
</evidence>
<dbReference type="Pfam" id="PF00561">
    <property type="entry name" value="Abhydrolase_1"/>
    <property type="match status" value="1"/>
</dbReference>
<dbReference type="EMBL" id="CP002418">
    <property type="protein sequence ID" value="ADU45433.1"/>
    <property type="molecule type" value="Genomic_DNA"/>
</dbReference>
<accession>E6VHY0</accession>
<dbReference type="Proteomes" id="UP000001402">
    <property type="component" value="Chromosome"/>
</dbReference>
<gene>
    <name evidence="3" type="ordered locus">Rpdx1_3872</name>
</gene>
<feature type="transmembrane region" description="Helical" evidence="1">
    <location>
        <begin position="33"/>
        <end position="55"/>
    </location>
</feature>
<reference evidence="3" key="1">
    <citation type="submission" date="2010-12" db="EMBL/GenBank/DDBJ databases">
        <title>Complete sequence of Rhodopseudomonas palustris DX-1.</title>
        <authorList>
            <consortium name="US DOE Joint Genome Institute"/>
            <person name="Lucas S."/>
            <person name="Copeland A."/>
            <person name="Lapidus A."/>
            <person name="Cheng J.-F."/>
            <person name="Goodwin L."/>
            <person name="Pitluck S."/>
            <person name="Misra M."/>
            <person name="Chertkov O."/>
            <person name="Detter J.C."/>
            <person name="Han C."/>
            <person name="Tapia R."/>
            <person name="Land M."/>
            <person name="Hauser L."/>
            <person name="Kyrpides N."/>
            <person name="Ivanova N."/>
            <person name="Ovchinnikova G."/>
            <person name="Logan B."/>
            <person name="Oda Y."/>
            <person name="Harwood C."/>
            <person name="Woyke T."/>
        </authorList>
    </citation>
    <scope>NUCLEOTIDE SEQUENCE [LARGE SCALE GENOMIC DNA]</scope>
    <source>
        <strain evidence="3">DX-1</strain>
    </source>
</reference>
<dbReference type="InterPro" id="IPR029058">
    <property type="entry name" value="AB_hydrolase_fold"/>
</dbReference>
<dbReference type="InterPro" id="IPR050266">
    <property type="entry name" value="AB_hydrolase_sf"/>
</dbReference>
<evidence type="ECO:0000256" key="1">
    <source>
        <dbReference type="SAM" id="Phobius"/>
    </source>
</evidence>